<dbReference type="Pfam" id="PF02661">
    <property type="entry name" value="Fic"/>
    <property type="match status" value="1"/>
</dbReference>
<dbReference type="OrthoDB" id="9813719at2"/>
<accession>A0A562MKD4</accession>
<dbReference type="PANTHER" id="PTHR13504">
    <property type="entry name" value="FIDO DOMAIN-CONTAINING PROTEIN DDB_G0283145"/>
    <property type="match status" value="1"/>
</dbReference>
<dbReference type="SUPFAM" id="SSF140931">
    <property type="entry name" value="Fic-like"/>
    <property type="match status" value="1"/>
</dbReference>
<evidence type="ECO:0000259" key="2">
    <source>
        <dbReference type="PROSITE" id="PS51459"/>
    </source>
</evidence>
<proteinExistence type="predicted"/>
<reference evidence="3 4" key="1">
    <citation type="journal article" date="2015" name="Stand. Genomic Sci.">
        <title>Genomic Encyclopedia of Bacterial and Archaeal Type Strains, Phase III: the genomes of soil and plant-associated and newly described type strains.</title>
        <authorList>
            <person name="Whitman W.B."/>
            <person name="Woyke T."/>
            <person name="Klenk H.P."/>
            <person name="Zhou Y."/>
            <person name="Lilburn T.G."/>
            <person name="Beck B.J."/>
            <person name="De Vos P."/>
            <person name="Vandamme P."/>
            <person name="Eisen J.A."/>
            <person name="Garrity G."/>
            <person name="Hugenholtz P."/>
            <person name="Kyrpides N.C."/>
        </authorList>
    </citation>
    <scope>NUCLEOTIDE SEQUENCE [LARGE SCALE GENOMIC DNA]</scope>
    <source>
        <strain evidence="3 4">CGMCC 1.2546</strain>
    </source>
</reference>
<dbReference type="Gene3D" id="1.10.3290.10">
    <property type="entry name" value="Fido-like domain"/>
    <property type="match status" value="1"/>
</dbReference>
<comment type="caution">
    <text evidence="3">The sequence shown here is derived from an EMBL/GenBank/DDBJ whole genome shotgun (WGS) entry which is preliminary data.</text>
</comment>
<keyword evidence="1" id="KW-0547">Nucleotide-binding</keyword>
<keyword evidence="1" id="KW-0067">ATP-binding</keyword>
<name>A0A562MKD4_9HYPH</name>
<dbReference type="AlphaFoldDB" id="A0A562MKD4"/>
<feature type="domain" description="Fido" evidence="2">
    <location>
        <begin position="21"/>
        <end position="161"/>
    </location>
</feature>
<dbReference type="Proteomes" id="UP000317122">
    <property type="component" value="Unassembled WGS sequence"/>
</dbReference>
<sequence>MILNHKDAIEFLVSAADDIGFNRYTILVLHGLLANNLLVDPSAAGRLRYIAVGIERSAFHPLEVPQLIEEAFDKILATADAIVDPFEQAFFVMVQLPYLQPFDDVNKRVSRLAANIPLIKNNLSPLSFADVPRQAYTEAVLGVYELNQIDLLKDLFVWAYERSAARYAAVRQSLGEPDPFRLRYRAELRELVADLIRGCTGRKGAAARIAAWAAERVDPADRERFVEITETELTGLHEGNFARYQIRPSEFAAWRKVWEAK</sequence>
<dbReference type="InterPro" id="IPR040198">
    <property type="entry name" value="Fido_containing"/>
</dbReference>
<dbReference type="InterPro" id="IPR036597">
    <property type="entry name" value="Fido-like_dom_sf"/>
</dbReference>
<evidence type="ECO:0000313" key="3">
    <source>
        <dbReference type="EMBL" id="TWI20395.1"/>
    </source>
</evidence>
<dbReference type="EMBL" id="VLKT01000077">
    <property type="protein sequence ID" value="TWI20395.1"/>
    <property type="molecule type" value="Genomic_DNA"/>
</dbReference>
<organism evidence="3 4">
    <name type="scientific">Mesorhizobium tianshanense</name>
    <dbReference type="NCBI Taxonomy" id="39844"/>
    <lineage>
        <taxon>Bacteria</taxon>
        <taxon>Pseudomonadati</taxon>
        <taxon>Pseudomonadota</taxon>
        <taxon>Alphaproteobacteria</taxon>
        <taxon>Hyphomicrobiales</taxon>
        <taxon>Phyllobacteriaceae</taxon>
        <taxon>Mesorhizobium</taxon>
    </lineage>
</organism>
<dbReference type="RefSeq" id="WP_145722930.1">
    <property type="nucleotide sequence ID" value="NZ_BSPF01000119.1"/>
</dbReference>
<dbReference type="PANTHER" id="PTHR13504:SF38">
    <property type="entry name" value="FIDO DOMAIN-CONTAINING PROTEIN"/>
    <property type="match status" value="1"/>
</dbReference>
<feature type="binding site" evidence="1">
    <location>
        <begin position="104"/>
        <end position="111"/>
    </location>
    <ligand>
        <name>ATP</name>
        <dbReference type="ChEBI" id="CHEBI:30616"/>
    </ligand>
</feature>
<gene>
    <name evidence="3" type="ORF">IQ26_07002</name>
</gene>
<evidence type="ECO:0000313" key="4">
    <source>
        <dbReference type="Proteomes" id="UP000317122"/>
    </source>
</evidence>
<protein>
    <submittedName>
        <fullName evidence="3">Fic/DOC family protein</fullName>
    </submittedName>
</protein>
<keyword evidence="4" id="KW-1185">Reference proteome</keyword>
<dbReference type="PROSITE" id="PS51459">
    <property type="entry name" value="FIDO"/>
    <property type="match status" value="1"/>
</dbReference>
<dbReference type="GO" id="GO:0005524">
    <property type="term" value="F:ATP binding"/>
    <property type="evidence" value="ECO:0007669"/>
    <property type="project" value="UniProtKB-KW"/>
</dbReference>
<evidence type="ECO:0000256" key="1">
    <source>
        <dbReference type="PIRSR" id="PIRSR640198-2"/>
    </source>
</evidence>
<dbReference type="InterPro" id="IPR003812">
    <property type="entry name" value="Fido"/>
</dbReference>